<sequence length="252" mass="29117">MMSSLGSKYFMLVTLILFVMSGLEVYVHFLASPKFIEYYETQHINQTLLSGHFRDHTGSPIILNYKKQPWISKNVHFPCALTWVVLSPIQFSNSLRIKYPRAHRRAGYLFLMLSLVLGISGLLFHPAGMSITSNSGPITIYTFLKEATTWGGPIFLFHGYKAITSARNRNFREHRRWMIRHVMAGFAVGLMRIIMFLIIFLNKLNPYGRLPAGERAYKIETNVMWGSAWAAFVMTWIGVEVYLRYDKHVKVK</sequence>
<dbReference type="Proteomes" id="UP001431209">
    <property type="component" value="Unassembled WGS sequence"/>
</dbReference>
<keyword evidence="1" id="KW-1133">Transmembrane helix</keyword>
<accession>A0AAW2Z2U6</accession>
<dbReference type="EMBL" id="JAOPGA020001024">
    <property type="protein sequence ID" value="KAL0484113.1"/>
    <property type="molecule type" value="Genomic_DNA"/>
</dbReference>
<feature type="transmembrane region" description="Helical" evidence="1">
    <location>
        <begin position="222"/>
        <end position="243"/>
    </location>
</feature>
<reference evidence="2 3" key="1">
    <citation type="submission" date="2024-03" db="EMBL/GenBank/DDBJ databases">
        <title>The Acrasis kona genome and developmental transcriptomes reveal deep origins of eukaryotic multicellular pathways.</title>
        <authorList>
            <person name="Sheikh S."/>
            <person name="Fu C.-J."/>
            <person name="Brown M.W."/>
            <person name="Baldauf S.L."/>
        </authorList>
    </citation>
    <scope>NUCLEOTIDE SEQUENCE [LARGE SCALE GENOMIC DNA]</scope>
    <source>
        <strain evidence="2 3">ATCC MYA-3509</strain>
    </source>
</reference>
<dbReference type="Pfam" id="PF10067">
    <property type="entry name" value="DUF2306"/>
    <property type="match status" value="1"/>
</dbReference>
<evidence type="ECO:0000313" key="2">
    <source>
        <dbReference type="EMBL" id="KAL0484113.1"/>
    </source>
</evidence>
<name>A0AAW2Z2U6_9EUKA</name>
<organism evidence="2 3">
    <name type="scientific">Acrasis kona</name>
    <dbReference type="NCBI Taxonomy" id="1008807"/>
    <lineage>
        <taxon>Eukaryota</taxon>
        <taxon>Discoba</taxon>
        <taxon>Heterolobosea</taxon>
        <taxon>Tetramitia</taxon>
        <taxon>Eutetramitia</taxon>
        <taxon>Acrasidae</taxon>
        <taxon>Acrasis</taxon>
    </lineage>
</organism>
<feature type="transmembrane region" description="Helical" evidence="1">
    <location>
        <begin position="107"/>
        <end position="126"/>
    </location>
</feature>
<proteinExistence type="predicted"/>
<feature type="transmembrane region" description="Helical" evidence="1">
    <location>
        <begin position="138"/>
        <end position="160"/>
    </location>
</feature>
<gene>
    <name evidence="2" type="ORF">AKO1_004926</name>
</gene>
<keyword evidence="3" id="KW-1185">Reference proteome</keyword>
<keyword evidence="1" id="KW-0812">Transmembrane</keyword>
<keyword evidence="1" id="KW-0472">Membrane</keyword>
<protein>
    <submittedName>
        <fullName evidence="2">Cirl</fullName>
    </submittedName>
</protein>
<dbReference type="AlphaFoldDB" id="A0AAW2Z2U6"/>
<evidence type="ECO:0000256" key="1">
    <source>
        <dbReference type="SAM" id="Phobius"/>
    </source>
</evidence>
<dbReference type="InterPro" id="IPR018750">
    <property type="entry name" value="DUF2306_membrane"/>
</dbReference>
<evidence type="ECO:0000313" key="3">
    <source>
        <dbReference type="Proteomes" id="UP001431209"/>
    </source>
</evidence>
<comment type="caution">
    <text evidence="2">The sequence shown here is derived from an EMBL/GenBank/DDBJ whole genome shotgun (WGS) entry which is preliminary data.</text>
</comment>
<feature type="transmembrane region" description="Helical" evidence="1">
    <location>
        <begin position="181"/>
        <end position="202"/>
    </location>
</feature>
<feature type="transmembrane region" description="Helical" evidence="1">
    <location>
        <begin position="9"/>
        <end position="29"/>
    </location>
</feature>